<dbReference type="GO" id="GO:0016579">
    <property type="term" value="P:protein deubiquitination"/>
    <property type="evidence" value="ECO:0007669"/>
    <property type="project" value="InterPro"/>
</dbReference>
<protein>
    <recommendedName>
        <fullName evidence="2">ubiquitinyl hydrolase 1</fullName>
        <ecNumber evidence="2">3.4.19.12</ecNumber>
    </recommendedName>
</protein>
<evidence type="ECO:0000256" key="3">
    <source>
        <dbReference type="ARBA" id="ARBA00022670"/>
    </source>
</evidence>
<feature type="domain" description="USP" evidence="8">
    <location>
        <begin position="154"/>
        <end position="280"/>
    </location>
</feature>
<name>A0A4P9Y2P2_9FUNG</name>
<dbReference type="EMBL" id="KZ988376">
    <property type="protein sequence ID" value="RKP12331.1"/>
    <property type="molecule type" value="Genomic_DNA"/>
</dbReference>
<proteinExistence type="predicted"/>
<evidence type="ECO:0000256" key="6">
    <source>
        <dbReference type="ARBA" id="ARBA00022807"/>
    </source>
</evidence>
<dbReference type="GO" id="GO:0006508">
    <property type="term" value="P:proteolysis"/>
    <property type="evidence" value="ECO:0007669"/>
    <property type="project" value="UniProtKB-KW"/>
</dbReference>
<dbReference type="PANTHER" id="PTHR24006">
    <property type="entry name" value="UBIQUITIN CARBOXYL-TERMINAL HYDROLASE"/>
    <property type="match status" value="1"/>
</dbReference>
<evidence type="ECO:0000259" key="8">
    <source>
        <dbReference type="PROSITE" id="PS50235"/>
    </source>
</evidence>
<evidence type="ECO:0000313" key="10">
    <source>
        <dbReference type="Proteomes" id="UP000267251"/>
    </source>
</evidence>
<dbReference type="InterPro" id="IPR050164">
    <property type="entry name" value="Peptidase_C19"/>
</dbReference>
<dbReference type="PANTHER" id="PTHR24006:SF687">
    <property type="entry name" value="UBIQUITIN CARBOXYL-TERMINAL HYDROLASE 10"/>
    <property type="match status" value="1"/>
</dbReference>
<reference evidence="10" key="1">
    <citation type="journal article" date="2018" name="Nat. Microbiol.">
        <title>Leveraging single-cell genomics to expand the fungal tree of life.</title>
        <authorList>
            <person name="Ahrendt S.R."/>
            <person name="Quandt C.A."/>
            <person name="Ciobanu D."/>
            <person name="Clum A."/>
            <person name="Salamov A."/>
            <person name="Andreopoulos B."/>
            <person name="Cheng J.F."/>
            <person name="Woyke T."/>
            <person name="Pelin A."/>
            <person name="Henrissat B."/>
            <person name="Reynolds N.K."/>
            <person name="Benny G.L."/>
            <person name="Smith M.E."/>
            <person name="James T.Y."/>
            <person name="Grigoriev I.V."/>
        </authorList>
    </citation>
    <scope>NUCLEOTIDE SEQUENCE [LARGE SCALE GENOMIC DNA]</scope>
</reference>
<dbReference type="EC" id="3.4.19.12" evidence="2"/>
<dbReference type="InterPro" id="IPR018200">
    <property type="entry name" value="USP_CS"/>
</dbReference>
<dbReference type="InterPro" id="IPR038765">
    <property type="entry name" value="Papain-like_cys_pep_sf"/>
</dbReference>
<dbReference type="OrthoDB" id="429671at2759"/>
<dbReference type="InterPro" id="IPR028889">
    <property type="entry name" value="USP"/>
</dbReference>
<evidence type="ECO:0000256" key="4">
    <source>
        <dbReference type="ARBA" id="ARBA00022786"/>
    </source>
</evidence>
<keyword evidence="6" id="KW-0788">Thiol protease</keyword>
<accession>A0A4P9Y2P2</accession>
<dbReference type="GO" id="GO:0005634">
    <property type="term" value="C:nucleus"/>
    <property type="evidence" value="ECO:0007669"/>
    <property type="project" value="TreeGrafter"/>
</dbReference>
<sequence length="280" mass="30756">MPLPSVLIPVSREQDKTRQRSLETATDRAMPSTTDTPMPSARKYNYPLVFGTVTPEDLGLARIPGHFQLPWDASTTPTLTTPPRPTTPPVVKSAWDKPKAWSTLATPSPPVSKNGTGAMMDEDRGGMKNGMYKSMKDALKAVNLSYTPLHSCPRGMINTGNTCYMNSILQSLSSVAPFHRLLHTLSQTVVHSLKSQTPILDSMIDFIKEFHMDGPEKDKQDGEEINPDGTLSLTSFTPGDVYDALRKSGKFASLKGRQEDAEEFLTALLDGMHEEMANCT</sequence>
<evidence type="ECO:0000256" key="2">
    <source>
        <dbReference type="ARBA" id="ARBA00012759"/>
    </source>
</evidence>
<gene>
    <name evidence="9" type="ORF">BJ684DRAFT_17169</name>
</gene>
<dbReference type="GO" id="GO:0004843">
    <property type="term" value="F:cysteine-type deubiquitinase activity"/>
    <property type="evidence" value="ECO:0007669"/>
    <property type="project" value="UniProtKB-EC"/>
</dbReference>
<evidence type="ECO:0000313" key="9">
    <source>
        <dbReference type="EMBL" id="RKP12331.1"/>
    </source>
</evidence>
<feature type="compositionally biased region" description="Basic and acidic residues" evidence="7">
    <location>
        <begin position="12"/>
        <end position="21"/>
    </location>
</feature>
<dbReference type="Proteomes" id="UP000267251">
    <property type="component" value="Unassembled WGS sequence"/>
</dbReference>
<evidence type="ECO:0000256" key="7">
    <source>
        <dbReference type="SAM" id="MobiDB-lite"/>
    </source>
</evidence>
<dbReference type="PROSITE" id="PS00972">
    <property type="entry name" value="USP_1"/>
    <property type="match status" value="1"/>
</dbReference>
<dbReference type="GO" id="GO:0005829">
    <property type="term" value="C:cytosol"/>
    <property type="evidence" value="ECO:0007669"/>
    <property type="project" value="TreeGrafter"/>
</dbReference>
<dbReference type="Pfam" id="PF00443">
    <property type="entry name" value="UCH"/>
    <property type="match status" value="1"/>
</dbReference>
<comment type="catalytic activity">
    <reaction evidence="1">
        <text>Thiol-dependent hydrolysis of ester, thioester, amide, peptide and isopeptide bonds formed by the C-terminal Gly of ubiquitin (a 76-residue protein attached to proteins as an intracellular targeting signal).</text>
        <dbReference type="EC" id="3.4.19.12"/>
    </reaction>
</comment>
<dbReference type="Gene3D" id="3.90.70.10">
    <property type="entry name" value="Cysteine proteinases"/>
    <property type="match status" value="1"/>
</dbReference>
<evidence type="ECO:0000256" key="5">
    <source>
        <dbReference type="ARBA" id="ARBA00022801"/>
    </source>
</evidence>
<keyword evidence="3" id="KW-0645">Protease</keyword>
<dbReference type="SUPFAM" id="SSF54001">
    <property type="entry name" value="Cysteine proteinases"/>
    <property type="match status" value="1"/>
</dbReference>
<keyword evidence="10" id="KW-1185">Reference proteome</keyword>
<keyword evidence="5" id="KW-0378">Hydrolase</keyword>
<evidence type="ECO:0000256" key="1">
    <source>
        <dbReference type="ARBA" id="ARBA00000707"/>
    </source>
</evidence>
<feature type="region of interest" description="Disordered" evidence="7">
    <location>
        <begin position="74"/>
        <end position="95"/>
    </location>
</feature>
<feature type="region of interest" description="Disordered" evidence="7">
    <location>
        <begin position="1"/>
        <end position="40"/>
    </location>
</feature>
<dbReference type="AlphaFoldDB" id="A0A4P9Y2P2"/>
<dbReference type="InterPro" id="IPR001394">
    <property type="entry name" value="Peptidase_C19_UCH"/>
</dbReference>
<organism evidence="9 10">
    <name type="scientific">Piptocephalis cylindrospora</name>
    <dbReference type="NCBI Taxonomy" id="1907219"/>
    <lineage>
        <taxon>Eukaryota</taxon>
        <taxon>Fungi</taxon>
        <taxon>Fungi incertae sedis</taxon>
        <taxon>Zoopagomycota</taxon>
        <taxon>Zoopagomycotina</taxon>
        <taxon>Zoopagomycetes</taxon>
        <taxon>Zoopagales</taxon>
        <taxon>Piptocephalidaceae</taxon>
        <taxon>Piptocephalis</taxon>
    </lineage>
</organism>
<keyword evidence="4" id="KW-0833">Ubl conjugation pathway</keyword>
<dbReference type="PROSITE" id="PS50235">
    <property type="entry name" value="USP_3"/>
    <property type="match status" value="1"/>
</dbReference>